<proteinExistence type="predicted"/>
<comment type="caution">
    <text evidence="2">The sequence shown here is derived from an EMBL/GenBank/DDBJ whole genome shotgun (WGS) entry which is preliminary data.</text>
</comment>
<evidence type="ECO:0000259" key="1">
    <source>
        <dbReference type="Pfam" id="PF07727"/>
    </source>
</evidence>
<sequence length="128" mass="14318">MKTSTLSSVSLDDSLASTSIPEHVKKMTNVGVNPNSTFKDAMASSEANRWNEVVKSEMDSIASNGIWVLVDLPSRCTTIECKWIFKMKLKPEGFVDKFKASLVANSFKQNKRINYFDVYSAVAWLTTI</sequence>
<reference evidence="2" key="2">
    <citation type="journal article" date="2024" name="Plant">
        <title>Genomic evolution and insights into agronomic trait innovations of Sesamum species.</title>
        <authorList>
            <person name="Miao H."/>
            <person name="Wang L."/>
            <person name="Qu L."/>
            <person name="Liu H."/>
            <person name="Sun Y."/>
            <person name="Le M."/>
            <person name="Wang Q."/>
            <person name="Wei S."/>
            <person name="Zheng Y."/>
            <person name="Lin W."/>
            <person name="Duan Y."/>
            <person name="Cao H."/>
            <person name="Xiong S."/>
            <person name="Wang X."/>
            <person name="Wei L."/>
            <person name="Li C."/>
            <person name="Ma Q."/>
            <person name="Ju M."/>
            <person name="Zhao R."/>
            <person name="Li G."/>
            <person name="Mu C."/>
            <person name="Tian Q."/>
            <person name="Mei H."/>
            <person name="Zhang T."/>
            <person name="Gao T."/>
            <person name="Zhang H."/>
        </authorList>
    </citation>
    <scope>NUCLEOTIDE SEQUENCE</scope>
    <source>
        <strain evidence="2">G01</strain>
    </source>
</reference>
<dbReference type="EMBL" id="JACGWK010000001">
    <property type="protein sequence ID" value="KAL0381261.1"/>
    <property type="molecule type" value="Genomic_DNA"/>
</dbReference>
<name>A0AAW2RM57_9LAMI</name>
<accession>A0AAW2RM57</accession>
<dbReference type="Pfam" id="PF07727">
    <property type="entry name" value="RVT_2"/>
    <property type="match status" value="1"/>
</dbReference>
<gene>
    <name evidence="2" type="ORF">Sangu_0190400</name>
</gene>
<reference evidence="2" key="1">
    <citation type="submission" date="2020-06" db="EMBL/GenBank/DDBJ databases">
        <authorList>
            <person name="Li T."/>
            <person name="Hu X."/>
            <person name="Zhang T."/>
            <person name="Song X."/>
            <person name="Zhang H."/>
            <person name="Dai N."/>
            <person name="Sheng W."/>
            <person name="Hou X."/>
            <person name="Wei L."/>
        </authorList>
    </citation>
    <scope>NUCLEOTIDE SEQUENCE</scope>
    <source>
        <strain evidence="2">G01</strain>
        <tissue evidence="2">Leaf</tissue>
    </source>
</reference>
<feature type="domain" description="Reverse transcriptase Ty1/copia-type" evidence="1">
    <location>
        <begin position="65"/>
        <end position="127"/>
    </location>
</feature>
<evidence type="ECO:0000313" key="2">
    <source>
        <dbReference type="EMBL" id="KAL0381261.1"/>
    </source>
</evidence>
<protein>
    <recommendedName>
        <fullName evidence="1">Reverse transcriptase Ty1/copia-type domain-containing protein</fullName>
    </recommendedName>
</protein>
<dbReference type="InterPro" id="IPR013103">
    <property type="entry name" value="RVT_2"/>
</dbReference>
<dbReference type="AlphaFoldDB" id="A0AAW2RM57"/>
<organism evidence="2">
    <name type="scientific">Sesamum angustifolium</name>
    <dbReference type="NCBI Taxonomy" id="2727405"/>
    <lineage>
        <taxon>Eukaryota</taxon>
        <taxon>Viridiplantae</taxon>
        <taxon>Streptophyta</taxon>
        <taxon>Embryophyta</taxon>
        <taxon>Tracheophyta</taxon>
        <taxon>Spermatophyta</taxon>
        <taxon>Magnoliopsida</taxon>
        <taxon>eudicotyledons</taxon>
        <taxon>Gunneridae</taxon>
        <taxon>Pentapetalae</taxon>
        <taxon>asterids</taxon>
        <taxon>lamiids</taxon>
        <taxon>Lamiales</taxon>
        <taxon>Pedaliaceae</taxon>
        <taxon>Sesamum</taxon>
    </lineage>
</organism>